<dbReference type="GO" id="GO:0016020">
    <property type="term" value="C:membrane"/>
    <property type="evidence" value="ECO:0007669"/>
    <property type="project" value="UniProtKB-SubCell"/>
</dbReference>
<evidence type="ECO:0000313" key="13">
    <source>
        <dbReference type="EMBL" id="PJE75679.1"/>
    </source>
</evidence>
<dbReference type="Pfam" id="PF02163">
    <property type="entry name" value="Peptidase_M50"/>
    <property type="match status" value="1"/>
</dbReference>
<keyword evidence="8 11" id="KW-1133">Transmembrane helix</keyword>
<gene>
    <name evidence="13" type="primary">rseP</name>
    <name evidence="13" type="ORF">COV04_03710</name>
</gene>
<keyword evidence="9 11" id="KW-0482">Metalloprotease</keyword>
<dbReference type="EMBL" id="PFET01000012">
    <property type="protein sequence ID" value="PJE75679.1"/>
    <property type="molecule type" value="Genomic_DNA"/>
</dbReference>
<evidence type="ECO:0000256" key="11">
    <source>
        <dbReference type="RuleBase" id="RU362031"/>
    </source>
</evidence>
<dbReference type="NCBIfam" id="TIGR00054">
    <property type="entry name" value="RIP metalloprotease RseP"/>
    <property type="match status" value="1"/>
</dbReference>
<keyword evidence="6 11" id="KW-0378">Hydrolase</keyword>
<dbReference type="InterPro" id="IPR004387">
    <property type="entry name" value="Pept_M50_Zn"/>
</dbReference>
<evidence type="ECO:0000256" key="1">
    <source>
        <dbReference type="ARBA" id="ARBA00001947"/>
    </source>
</evidence>
<dbReference type="Gene3D" id="2.30.42.10">
    <property type="match status" value="1"/>
</dbReference>
<comment type="subcellular location">
    <subcellularLocation>
        <location evidence="2">Membrane</location>
        <topology evidence="2">Multi-pass membrane protein</topology>
    </subcellularLocation>
</comment>
<dbReference type="EC" id="3.4.24.-" evidence="11"/>
<keyword evidence="11" id="KW-0479">Metal-binding</keyword>
<evidence type="ECO:0000256" key="8">
    <source>
        <dbReference type="ARBA" id="ARBA00022989"/>
    </source>
</evidence>
<dbReference type="GO" id="GO:0006508">
    <property type="term" value="P:proteolysis"/>
    <property type="evidence" value="ECO:0007669"/>
    <property type="project" value="UniProtKB-KW"/>
</dbReference>
<reference evidence="13 14" key="1">
    <citation type="submission" date="2017-09" db="EMBL/GenBank/DDBJ databases">
        <title>Depth-based differentiation of microbial function through sediment-hosted aquifers and enrichment of novel symbionts in the deep terrestrial subsurface.</title>
        <authorList>
            <person name="Probst A.J."/>
            <person name="Ladd B."/>
            <person name="Jarett J.K."/>
            <person name="Geller-Mcgrath D.E."/>
            <person name="Sieber C.M."/>
            <person name="Emerson J.B."/>
            <person name="Anantharaman K."/>
            <person name="Thomas B.C."/>
            <person name="Malmstrom R."/>
            <person name="Stieglmeier M."/>
            <person name="Klingl A."/>
            <person name="Woyke T."/>
            <person name="Ryan C.M."/>
            <person name="Banfield J.F."/>
        </authorList>
    </citation>
    <scope>NUCLEOTIDE SEQUENCE [LARGE SCALE GENOMIC DNA]</scope>
    <source>
        <strain evidence="13">CG10_big_fil_rev_8_21_14_0_10_48_11</strain>
    </source>
</reference>
<evidence type="ECO:0000313" key="14">
    <source>
        <dbReference type="Proteomes" id="UP000231152"/>
    </source>
</evidence>
<dbReference type="CDD" id="cd06163">
    <property type="entry name" value="S2P-M50_PDZ_RseP-like"/>
    <property type="match status" value="1"/>
</dbReference>
<comment type="cofactor">
    <cofactor evidence="1 11">
        <name>Zn(2+)</name>
        <dbReference type="ChEBI" id="CHEBI:29105"/>
    </cofactor>
</comment>
<evidence type="ECO:0000256" key="7">
    <source>
        <dbReference type="ARBA" id="ARBA00022833"/>
    </source>
</evidence>
<accession>A0A2M8LDZ3</accession>
<feature type="transmembrane region" description="Helical" evidence="11">
    <location>
        <begin position="89"/>
        <end position="113"/>
    </location>
</feature>
<feature type="domain" description="Peptidase M50" evidence="12">
    <location>
        <begin position="7"/>
        <end position="346"/>
    </location>
</feature>
<protein>
    <recommendedName>
        <fullName evidence="11">Zinc metalloprotease</fullName>
        <ecNumber evidence="11">3.4.24.-</ecNumber>
    </recommendedName>
</protein>
<evidence type="ECO:0000256" key="6">
    <source>
        <dbReference type="ARBA" id="ARBA00022801"/>
    </source>
</evidence>
<name>A0A2M8LDZ3_9BACT</name>
<keyword evidence="5 11" id="KW-0812">Transmembrane</keyword>
<comment type="similarity">
    <text evidence="3 11">Belongs to the peptidase M50B family.</text>
</comment>
<dbReference type="GO" id="GO:0004222">
    <property type="term" value="F:metalloendopeptidase activity"/>
    <property type="evidence" value="ECO:0007669"/>
    <property type="project" value="InterPro"/>
</dbReference>
<evidence type="ECO:0000256" key="5">
    <source>
        <dbReference type="ARBA" id="ARBA00022692"/>
    </source>
</evidence>
<sequence>MLGVLVFILTLFLLVLVHEYGHYATARFFKVGVEEFGIGFPPAIARWAKGKTVISLNWIPLGGFVRIKGEDENDRSPDSFSVQPVYKRALIIAAGVIMNALVAVALFSIGFGIGMPQDITDGAPAATTVTSATHRVMAVVPDAPADGVIADGDSMVALDGHTFSSLQDLQGYVRAHADQPVAVTISKEGTQRTVTLTPTALAIEGTAEPVIGFGVQLSTIGIVRYPWYQAPVEGLKMTGESFVLIVTTLGNALGNLVRGSPAGIDIAGPVGIAVVTGNVVHLGFLYLLQFVALLSINLSFVNLLPLPALDGGRLLFILIEAVRRKPVPSHVESRIHQIGFSFLLLLVLVVTFFDISRLHLAVPHLW</sequence>
<evidence type="ECO:0000256" key="3">
    <source>
        <dbReference type="ARBA" id="ARBA00007931"/>
    </source>
</evidence>
<dbReference type="Proteomes" id="UP000231152">
    <property type="component" value="Unassembled WGS sequence"/>
</dbReference>
<dbReference type="AlphaFoldDB" id="A0A2M8LDZ3"/>
<keyword evidence="7 11" id="KW-0862">Zinc</keyword>
<evidence type="ECO:0000256" key="9">
    <source>
        <dbReference type="ARBA" id="ARBA00023049"/>
    </source>
</evidence>
<dbReference type="InterPro" id="IPR036034">
    <property type="entry name" value="PDZ_sf"/>
</dbReference>
<dbReference type="SUPFAM" id="SSF50156">
    <property type="entry name" value="PDZ domain-like"/>
    <property type="match status" value="1"/>
</dbReference>
<evidence type="ECO:0000256" key="2">
    <source>
        <dbReference type="ARBA" id="ARBA00004141"/>
    </source>
</evidence>
<dbReference type="InterPro" id="IPR008915">
    <property type="entry name" value="Peptidase_M50"/>
</dbReference>
<keyword evidence="4 13" id="KW-0645">Protease</keyword>
<evidence type="ECO:0000259" key="12">
    <source>
        <dbReference type="Pfam" id="PF02163"/>
    </source>
</evidence>
<dbReference type="PANTHER" id="PTHR42837">
    <property type="entry name" value="REGULATOR OF SIGMA-E PROTEASE RSEP"/>
    <property type="match status" value="1"/>
</dbReference>
<organism evidence="13 14">
    <name type="scientific">Candidatus Uhrbacteria bacterium CG10_big_fil_rev_8_21_14_0_10_48_11</name>
    <dbReference type="NCBI Taxonomy" id="1975037"/>
    <lineage>
        <taxon>Bacteria</taxon>
        <taxon>Candidatus Uhriibacteriota</taxon>
    </lineage>
</organism>
<feature type="transmembrane region" description="Helical" evidence="11">
    <location>
        <begin position="340"/>
        <end position="360"/>
    </location>
</feature>
<evidence type="ECO:0000256" key="10">
    <source>
        <dbReference type="ARBA" id="ARBA00023136"/>
    </source>
</evidence>
<dbReference type="GO" id="GO:0046872">
    <property type="term" value="F:metal ion binding"/>
    <property type="evidence" value="ECO:0007669"/>
    <property type="project" value="UniProtKB-KW"/>
</dbReference>
<dbReference type="PANTHER" id="PTHR42837:SF2">
    <property type="entry name" value="MEMBRANE METALLOPROTEASE ARASP2, CHLOROPLASTIC-RELATED"/>
    <property type="match status" value="1"/>
</dbReference>
<keyword evidence="10 11" id="KW-0472">Membrane</keyword>
<proteinExistence type="inferred from homology"/>
<comment type="caution">
    <text evidence="13">The sequence shown here is derived from an EMBL/GenBank/DDBJ whole genome shotgun (WGS) entry which is preliminary data.</text>
</comment>
<evidence type="ECO:0000256" key="4">
    <source>
        <dbReference type="ARBA" id="ARBA00022670"/>
    </source>
</evidence>